<reference evidence="1 2" key="1">
    <citation type="submission" date="2017-08" db="EMBL/GenBank/DDBJ databases">
        <title>Halovibrio sewagensis sp. nov., isolated from wastewater of high salinity.</title>
        <authorList>
            <person name="Dong X."/>
            <person name="Zhang G."/>
        </authorList>
    </citation>
    <scope>NUCLEOTIDE SEQUENCE [LARGE SCALE GENOMIC DNA]</scope>
    <source>
        <strain evidence="1 2">YL5-2</strain>
    </source>
</reference>
<dbReference type="OrthoDB" id="290767at2"/>
<keyword evidence="2" id="KW-1185">Reference proteome</keyword>
<dbReference type="EMBL" id="NSKD01000004">
    <property type="protein sequence ID" value="PAU80234.1"/>
    <property type="molecule type" value="Genomic_DNA"/>
</dbReference>
<proteinExistence type="predicted"/>
<dbReference type="Proteomes" id="UP000218896">
    <property type="component" value="Unassembled WGS sequence"/>
</dbReference>
<comment type="caution">
    <text evidence="1">The sequence shown here is derived from an EMBL/GenBank/DDBJ whole genome shotgun (WGS) entry which is preliminary data.</text>
</comment>
<organism evidence="1 2">
    <name type="scientific">Halovibrio salipaludis</name>
    <dbReference type="NCBI Taxonomy" id="2032626"/>
    <lineage>
        <taxon>Bacteria</taxon>
        <taxon>Pseudomonadati</taxon>
        <taxon>Pseudomonadota</taxon>
        <taxon>Gammaproteobacteria</taxon>
        <taxon>Oceanospirillales</taxon>
        <taxon>Halomonadaceae</taxon>
        <taxon>Halovibrio</taxon>
    </lineage>
</organism>
<dbReference type="AlphaFoldDB" id="A0A2A2F688"/>
<gene>
    <name evidence="1" type="ORF">CK501_11145</name>
</gene>
<evidence type="ECO:0000313" key="1">
    <source>
        <dbReference type="EMBL" id="PAU80234.1"/>
    </source>
</evidence>
<accession>A0A2A2F688</accession>
<evidence type="ECO:0000313" key="2">
    <source>
        <dbReference type="Proteomes" id="UP000218896"/>
    </source>
</evidence>
<sequence>MDGHPVTGYFKRNVLQKRSYLKFEWCLAAVNNPVYWEIQSDDDRVRYWTWVPQLNRYLRVVTLEDGITIHNAFPDRRFKQ</sequence>
<protein>
    <submittedName>
        <fullName evidence="1">Uncharacterized protein</fullName>
    </submittedName>
</protein>
<name>A0A2A2F688_9GAMM</name>